<feature type="chain" id="PRO_5040258293" evidence="2">
    <location>
        <begin position="25"/>
        <end position="249"/>
    </location>
</feature>
<organism evidence="3 4">
    <name type="scientific">Carnegiea gigantea</name>
    <dbReference type="NCBI Taxonomy" id="171969"/>
    <lineage>
        <taxon>Eukaryota</taxon>
        <taxon>Viridiplantae</taxon>
        <taxon>Streptophyta</taxon>
        <taxon>Embryophyta</taxon>
        <taxon>Tracheophyta</taxon>
        <taxon>Spermatophyta</taxon>
        <taxon>Magnoliopsida</taxon>
        <taxon>eudicotyledons</taxon>
        <taxon>Gunneridae</taxon>
        <taxon>Pentapetalae</taxon>
        <taxon>Caryophyllales</taxon>
        <taxon>Cactineae</taxon>
        <taxon>Cactaceae</taxon>
        <taxon>Cactoideae</taxon>
        <taxon>Echinocereeae</taxon>
        <taxon>Carnegiea</taxon>
    </lineage>
</organism>
<dbReference type="Proteomes" id="UP001153076">
    <property type="component" value="Unassembled WGS sequence"/>
</dbReference>
<dbReference type="OrthoDB" id="1751480at2759"/>
<evidence type="ECO:0000313" key="4">
    <source>
        <dbReference type="Proteomes" id="UP001153076"/>
    </source>
</evidence>
<proteinExistence type="predicted"/>
<feature type="signal peptide" evidence="2">
    <location>
        <begin position="1"/>
        <end position="24"/>
    </location>
</feature>
<evidence type="ECO:0000256" key="2">
    <source>
        <dbReference type="SAM" id="SignalP"/>
    </source>
</evidence>
<reference evidence="3" key="1">
    <citation type="submission" date="2022-04" db="EMBL/GenBank/DDBJ databases">
        <title>Carnegiea gigantea Genome sequencing and assembly v2.</title>
        <authorList>
            <person name="Copetti D."/>
            <person name="Sanderson M.J."/>
            <person name="Burquez A."/>
            <person name="Wojciechowski M.F."/>
        </authorList>
    </citation>
    <scope>NUCLEOTIDE SEQUENCE</scope>
    <source>
        <strain evidence="3">SGP5-SGP5p</strain>
        <tissue evidence="3">Aerial part</tissue>
    </source>
</reference>
<sequence>MGSKFIIIELVFLIELGMSPKSQSLADQDNVGYGSNKLGGDSHRLAHGSLSFDNQEFLEALQDQILQWLFVSHGAKRFYSTNGCWSSVAGEAQGARSGHGGPPEISVLVEVLGVFRSLLWLGRQFLSVPVSLVVVFRSPVTFSVTEILPEFPQLSSSGPYSVVFSYGAAVLSVQSRTKWLWRFAKEDDAMWRNVIKAKYGLDEMGWWSKKSSYAHGSQKPEAQPLAPCKGSSPSHALSPQKPVLFCASN</sequence>
<keyword evidence="2" id="KW-0732">Signal</keyword>
<feature type="region of interest" description="Disordered" evidence="1">
    <location>
        <begin position="221"/>
        <end position="242"/>
    </location>
</feature>
<comment type="caution">
    <text evidence="3">The sequence shown here is derived from an EMBL/GenBank/DDBJ whole genome shotgun (WGS) entry which is preliminary data.</text>
</comment>
<accession>A0A9Q1K0B1</accession>
<dbReference type="EMBL" id="JAKOGI010000455">
    <property type="protein sequence ID" value="KAJ8434741.1"/>
    <property type="molecule type" value="Genomic_DNA"/>
</dbReference>
<gene>
    <name evidence="3" type="ORF">Cgig2_001944</name>
</gene>
<keyword evidence="4" id="KW-1185">Reference proteome</keyword>
<evidence type="ECO:0000313" key="3">
    <source>
        <dbReference type="EMBL" id="KAJ8434741.1"/>
    </source>
</evidence>
<dbReference type="AlphaFoldDB" id="A0A9Q1K0B1"/>
<protein>
    <submittedName>
        <fullName evidence="3">Uncharacterized protein</fullName>
    </submittedName>
</protein>
<name>A0A9Q1K0B1_9CARY</name>
<evidence type="ECO:0000256" key="1">
    <source>
        <dbReference type="SAM" id="MobiDB-lite"/>
    </source>
</evidence>